<keyword evidence="15" id="KW-0325">Glycoprotein</keyword>
<sequence>MRVLRVGMLLLLLLLLLLLGAGADNASDMAVLQSLKQGITNSPNWTDPDPCNWNGIKCDASGNVVSLRVRAFGLTGTVTPDINQLTQLQFLELNFNSFTGAMPSLAGLANLQFAYLDDNDFSSIPGDFFVGLSGIEALYLDNNPNLNRSAGGGWSIPADLAASKALTNLSMSNVSITGALPSFLGQMPALQFLALAYNGIVGGIPSSFASSGLQVLKLNNMAMNGSIAPVGGMQSLTTLWLQVNAFTGAVPAGLTSAAGLTSLRLNNNDLVGQLPLELASLPLTEVILRGNTLDGELPAFPASAGAVYDNGSFCGGPGVACSVIVSSLLDFLAAAGYPQSVASTWIGPNPCESPAWNGVTCNSNGDVVSLILQNDGLVGTISPSLSNLTLLATIILKGNNLTGPVPDSLVGLKSLKTLDVSNNNLTGPLPTFPATVAFTYTGNTLLTAGASAPGAAAAPTTGSTTPPSSSSPTQPGSSPGGSASGAPGASAANGTSIEGGKSSSGSSSSSVAPIVGGVVGAFAFVLVAASIAGFYLCKKKRHSFMRVQNSNTVVVHPRDSGSDPDVLKIVVDRSGGSNSTVIGDSTTTNASGMSGEVQVIEAGNMLISIQVLRAVTNNFAEANVLGRGGFGVVYKGELEDGTKIAVKRMEAAIVSSKGLKEFQAEIEVLTKVKHRHLVGLLGYCADGAERLLVYEYLPNGPLSQHLFEYKQFNMKPLGWSTRLSIALDVARGLEYLHGLAHKSFIHRDLKPSNILLTDDFRAKVSDFGLVKLAPEGKYSVETRLAGTFGYLAPEYAVTGRVTTKVDVFSFGVVLMELMTGRRALDETQREENMHLVTWFRRMNVNKESFLAAIDPTIHVDDETFKTICVVSELAGHCTVREPFQRPDMGHAVNVLAPLVEKWKPTDLNGESSTGIDLDLSLPQVLKQWQAFDGDSMHLENLDDTKVSLPTRPQGFADSFTSNDGR</sequence>
<dbReference type="PROSITE" id="PS00108">
    <property type="entry name" value="PROTEIN_KINASE_ST"/>
    <property type="match status" value="1"/>
</dbReference>
<dbReference type="InterPro" id="IPR032675">
    <property type="entry name" value="LRR_dom_sf"/>
</dbReference>
<evidence type="ECO:0000256" key="6">
    <source>
        <dbReference type="ARBA" id="ARBA00022692"/>
    </source>
</evidence>
<accession>A0ABP1C0K1</accession>
<evidence type="ECO:0000256" key="13">
    <source>
        <dbReference type="ARBA" id="ARBA00023136"/>
    </source>
</evidence>
<feature type="transmembrane region" description="Helical" evidence="18">
    <location>
        <begin position="511"/>
        <end position="536"/>
    </location>
</feature>
<keyword evidence="10" id="KW-0418">Kinase</keyword>
<evidence type="ECO:0000259" key="20">
    <source>
        <dbReference type="PROSITE" id="PS50011"/>
    </source>
</evidence>
<evidence type="ECO:0000256" key="3">
    <source>
        <dbReference type="ARBA" id="ARBA00022527"/>
    </source>
</evidence>
<keyword evidence="4" id="KW-0433">Leucine-rich repeat</keyword>
<dbReference type="InterPro" id="IPR001611">
    <property type="entry name" value="Leu-rich_rpt"/>
</dbReference>
<evidence type="ECO:0000256" key="4">
    <source>
        <dbReference type="ARBA" id="ARBA00022614"/>
    </source>
</evidence>
<comment type="subcellular location">
    <subcellularLocation>
        <location evidence="1">Membrane</location>
        <topology evidence="1">Single-pass membrane protein</topology>
    </subcellularLocation>
</comment>
<keyword evidence="3" id="KW-0723">Serine/threonine-protein kinase</keyword>
<keyword evidence="14" id="KW-0675">Receptor</keyword>
<evidence type="ECO:0000313" key="22">
    <source>
        <dbReference type="Proteomes" id="UP001497522"/>
    </source>
</evidence>
<keyword evidence="7 19" id="KW-0732">Signal</keyword>
<dbReference type="InterPro" id="IPR000719">
    <property type="entry name" value="Prot_kinase_dom"/>
</dbReference>
<dbReference type="Pfam" id="PF08263">
    <property type="entry name" value="LRRNT_2"/>
    <property type="match status" value="2"/>
</dbReference>
<dbReference type="Pfam" id="PF00560">
    <property type="entry name" value="LRR_1"/>
    <property type="match status" value="1"/>
</dbReference>
<evidence type="ECO:0000256" key="2">
    <source>
        <dbReference type="ARBA" id="ARBA00008684"/>
    </source>
</evidence>
<feature type="region of interest" description="Disordered" evidence="17">
    <location>
        <begin position="452"/>
        <end position="508"/>
    </location>
</feature>
<organism evidence="21 22">
    <name type="scientific">Sphagnum jensenii</name>
    <dbReference type="NCBI Taxonomy" id="128206"/>
    <lineage>
        <taxon>Eukaryota</taxon>
        <taxon>Viridiplantae</taxon>
        <taxon>Streptophyta</taxon>
        <taxon>Embryophyta</taxon>
        <taxon>Bryophyta</taxon>
        <taxon>Sphagnophytina</taxon>
        <taxon>Sphagnopsida</taxon>
        <taxon>Sphagnales</taxon>
        <taxon>Sphagnaceae</taxon>
        <taxon>Sphagnum</taxon>
    </lineage>
</organism>
<dbReference type="InterPro" id="IPR011009">
    <property type="entry name" value="Kinase-like_dom_sf"/>
</dbReference>
<name>A0ABP1C0K1_9BRYO</name>
<protein>
    <recommendedName>
        <fullName evidence="20">Protein kinase domain-containing protein</fullName>
    </recommendedName>
</protein>
<dbReference type="InterPro" id="IPR017441">
    <property type="entry name" value="Protein_kinase_ATP_BS"/>
</dbReference>
<dbReference type="CDD" id="cd14066">
    <property type="entry name" value="STKc_IRAK"/>
    <property type="match status" value="1"/>
</dbReference>
<dbReference type="InterPro" id="IPR008271">
    <property type="entry name" value="Ser/Thr_kinase_AS"/>
</dbReference>
<dbReference type="PANTHER" id="PTHR47986:SF1">
    <property type="entry name" value="OS04G0685900 PROTEIN"/>
    <property type="match status" value="1"/>
</dbReference>
<evidence type="ECO:0000256" key="5">
    <source>
        <dbReference type="ARBA" id="ARBA00022679"/>
    </source>
</evidence>
<evidence type="ECO:0000256" key="17">
    <source>
        <dbReference type="SAM" id="MobiDB-lite"/>
    </source>
</evidence>
<dbReference type="Gene3D" id="3.80.10.10">
    <property type="entry name" value="Ribonuclease Inhibitor"/>
    <property type="match status" value="2"/>
</dbReference>
<dbReference type="InterPro" id="IPR052422">
    <property type="entry name" value="Auxin_Ser/Thr_Kinase"/>
</dbReference>
<feature type="signal peptide" evidence="19">
    <location>
        <begin position="1"/>
        <end position="23"/>
    </location>
</feature>
<keyword evidence="9 16" id="KW-0547">Nucleotide-binding</keyword>
<evidence type="ECO:0000256" key="16">
    <source>
        <dbReference type="PROSITE-ProRule" id="PRU10141"/>
    </source>
</evidence>
<dbReference type="InterPro" id="IPR013210">
    <property type="entry name" value="LRR_N_plant-typ"/>
</dbReference>
<evidence type="ECO:0000256" key="15">
    <source>
        <dbReference type="ARBA" id="ARBA00023180"/>
    </source>
</evidence>
<dbReference type="EMBL" id="OZ023710">
    <property type="protein sequence ID" value="CAK9882209.1"/>
    <property type="molecule type" value="Genomic_DNA"/>
</dbReference>
<dbReference type="SUPFAM" id="SSF56112">
    <property type="entry name" value="Protein kinase-like (PK-like)"/>
    <property type="match status" value="1"/>
</dbReference>
<proteinExistence type="inferred from homology"/>
<comment type="similarity">
    <text evidence="2">Belongs to the protein kinase superfamily. Ser/Thr protein kinase family.</text>
</comment>
<evidence type="ECO:0000256" key="8">
    <source>
        <dbReference type="ARBA" id="ARBA00022737"/>
    </source>
</evidence>
<dbReference type="SMART" id="SM00220">
    <property type="entry name" value="S_TKc"/>
    <property type="match status" value="1"/>
</dbReference>
<evidence type="ECO:0000313" key="21">
    <source>
        <dbReference type="EMBL" id="CAK9882209.1"/>
    </source>
</evidence>
<evidence type="ECO:0000256" key="12">
    <source>
        <dbReference type="ARBA" id="ARBA00022989"/>
    </source>
</evidence>
<dbReference type="PROSITE" id="PS00107">
    <property type="entry name" value="PROTEIN_KINASE_ATP"/>
    <property type="match status" value="1"/>
</dbReference>
<keyword evidence="22" id="KW-1185">Reference proteome</keyword>
<feature type="domain" description="Protein kinase" evidence="20">
    <location>
        <begin position="619"/>
        <end position="899"/>
    </location>
</feature>
<keyword evidence="12 18" id="KW-1133">Transmembrane helix</keyword>
<reference evidence="21" key="1">
    <citation type="submission" date="2024-03" db="EMBL/GenBank/DDBJ databases">
        <authorList>
            <consortium name="ELIXIR-Norway"/>
            <consortium name="Elixir Norway"/>
        </authorList>
    </citation>
    <scope>NUCLEOTIDE SEQUENCE</scope>
</reference>
<evidence type="ECO:0000256" key="19">
    <source>
        <dbReference type="SAM" id="SignalP"/>
    </source>
</evidence>
<dbReference type="InterPro" id="IPR001245">
    <property type="entry name" value="Ser-Thr/Tyr_kinase_cat_dom"/>
</dbReference>
<feature type="region of interest" description="Disordered" evidence="17">
    <location>
        <begin position="945"/>
        <end position="965"/>
    </location>
</feature>
<feature type="chain" id="PRO_5046889556" description="Protein kinase domain-containing protein" evidence="19">
    <location>
        <begin position="24"/>
        <end position="965"/>
    </location>
</feature>
<keyword evidence="13 18" id="KW-0472">Membrane</keyword>
<keyword evidence="8" id="KW-0677">Repeat</keyword>
<evidence type="ECO:0000256" key="18">
    <source>
        <dbReference type="SAM" id="Phobius"/>
    </source>
</evidence>
<evidence type="ECO:0000256" key="10">
    <source>
        <dbReference type="ARBA" id="ARBA00022777"/>
    </source>
</evidence>
<dbReference type="Gene3D" id="1.10.510.10">
    <property type="entry name" value="Transferase(Phosphotransferase) domain 1"/>
    <property type="match status" value="1"/>
</dbReference>
<feature type="compositionally biased region" description="Low complexity" evidence="17">
    <location>
        <begin position="452"/>
        <end position="477"/>
    </location>
</feature>
<dbReference type="SUPFAM" id="SSF52047">
    <property type="entry name" value="RNI-like"/>
    <property type="match status" value="1"/>
</dbReference>
<evidence type="ECO:0000256" key="14">
    <source>
        <dbReference type="ARBA" id="ARBA00023170"/>
    </source>
</evidence>
<feature type="compositionally biased region" description="Low complexity" evidence="17">
    <location>
        <begin position="484"/>
        <end position="508"/>
    </location>
</feature>
<dbReference type="Gene3D" id="3.30.200.20">
    <property type="entry name" value="Phosphorylase Kinase, domain 1"/>
    <property type="match status" value="1"/>
</dbReference>
<evidence type="ECO:0000256" key="1">
    <source>
        <dbReference type="ARBA" id="ARBA00004167"/>
    </source>
</evidence>
<dbReference type="PROSITE" id="PS50011">
    <property type="entry name" value="PROTEIN_KINASE_DOM"/>
    <property type="match status" value="1"/>
</dbReference>
<keyword evidence="6 18" id="KW-0812">Transmembrane</keyword>
<dbReference type="PANTHER" id="PTHR47986">
    <property type="entry name" value="OSJNBA0070M12.3 PROTEIN"/>
    <property type="match status" value="1"/>
</dbReference>
<keyword evidence="11 16" id="KW-0067">ATP-binding</keyword>
<keyword evidence="5" id="KW-0808">Transferase</keyword>
<evidence type="ECO:0000256" key="11">
    <source>
        <dbReference type="ARBA" id="ARBA00022840"/>
    </source>
</evidence>
<dbReference type="Proteomes" id="UP001497522">
    <property type="component" value="Chromosome 9"/>
</dbReference>
<gene>
    <name evidence="21" type="ORF">CSSPJE1EN2_LOCUS23565</name>
</gene>
<evidence type="ECO:0000256" key="7">
    <source>
        <dbReference type="ARBA" id="ARBA00022729"/>
    </source>
</evidence>
<evidence type="ECO:0000256" key="9">
    <source>
        <dbReference type="ARBA" id="ARBA00022741"/>
    </source>
</evidence>
<dbReference type="Pfam" id="PF07714">
    <property type="entry name" value="PK_Tyr_Ser-Thr"/>
    <property type="match status" value="1"/>
</dbReference>
<feature type="binding site" evidence="16">
    <location>
        <position position="647"/>
    </location>
    <ligand>
        <name>ATP</name>
        <dbReference type="ChEBI" id="CHEBI:30616"/>
    </ligand>
</feature>